<dbReference type="PRINTS" id="PR00249">
    <property type="entry name" value="GPCRSECRETIN"/>
</dbReference>
<keyword evidence="3 5" id="KW-1133">Transmembrane helix</keyword>
<gene>
    <name evidence="10" type="ORF">L798_11915</name>
</gene>
<evidence type="ECO:0000256" key="4">
    <source>
        <dbReference type="ARBA" id="ARBA00023136"/>
    </source>
</evidence>
<evidence type="ECO:0000259" key="8">
    <source>
        <dbReference type="PROSITE" id="PS50261"/>
    </source>
</evidence>
<keyword evidence="11" id="KW-1185">Reference proteome</keyword>
<feature type="chain" id="PRO_5001648340" evidence="6">
    <location>
        <begin position="27"/>
        <end position="1427"/>
    </location>
</feature>
<evidence type="ECO:0000259" key="9">
    <source>
        <dbReference type="PROSITE" id="PS50835"/>
    </source>
</evidence>
<dbReference type="Proteomes" id="UP000027135">
    <property type="component" value="Unassembled WGS sequence"/>
</dbReference>
<evidence type="ECO:0000256" key="6">
    <source>
        <dbReference type="SAM" id="SignalP"/>
    </source>
</evidence>
<evidence type="ECO:0000313" key="10">
    <source>
        <dbReference type="EMBL" id="KDR13957.1"/>
    </source>
</evidence>
<dbReference type="InterPro" id="IPR016186">
    <property type="entry name" value="C-type_lectin-like/link_sf"/>
</dbReference>
<dbReference type="OrthoDB" id="10037534at2759"/>
<dbReference type="InterPro" id="IPR007110">
    <property type="entry name" value="Ig-like_dom"/>
</dbReference>
<keyword evidence="4 5" id="KW-0472">Membrane</keyword>
<dbReference type="GO" id="GO:0016020">
    <property type="term" value="C:membrane"/>
    <property type="evidence" value="ECO:0007669"/>
    <property type="project" value="UniProtKB-SubCell"/>
</dbReference>
<protein>
    <submittedName>
        <fullName evidence="10">Putative G-protein coupled receptor 112</fullName>
    </submittedName>
</protein>
<dbReference type="GO" id="GO:0007166">
    <property type="term" value="P:cell surface receptor signaling pathway"/>
    <property type="evidence" value="ECO:0007669"/>
    <property type="project" value="InterPro"/>
</dbReference>
<feature type="domain" description="Ig-like" evidence="9">
    <location>
        <begin position="175"/>
        <end position="273"/>
    </location>
</feature>
<dbReference type="Gene3D" id="3.10.100.10">
    <property type="entry name" value="Mannose-Binding Protein A, subunit A"/>
    <property type="match status" value="2"/>
</dbReference>
<comment type="subcellular location">
    <subcellularLocation>
        <location evidence="1">Membrane</location>
        <topology evidence="1">Multi-pass membrane protein</topology>
    </subcellularLocation>
</comment>
<feature type="transmembrane region" description="Helical" evidence="5">
    <location>
        <begin position="1331"/>
        <end position="1352"/>
    </location>
</feature>
<dbReference type="PROSITE" id="PS50041">
    <property type="entry name" value="C_TYPE_LECTIN_2"/>
    <property type="match status" value="1"/>
</dbReference>
<evidence type="ECO:0000313" key="11">
    <source>
        <dbReference type="Proteomes" id="UP000027135"/>
    </source>
</evidence>
<feature type="domain" description="C-type lectin" evidence="7">
    <location>
        <begin position="36"/>
        <end position="155"/>
    </location>
</feature>
<dbReference type="PANTHER" id="PTHR47767:SF1">
    <property type="entry name" value="ADHESION G PROTEIN-COUPLED RECEPTOR G7"/>
    <property type="match status" value="1"/>
</dbReference>
<dbReference type="SUPFAM" id="SSF56436">
    <property type="entry name" value="C-type lectin-like"/>
    <property type="match status" value="2"/>
</dbReference>
<dbReference type="InterPro" id="IPR000203">
    <property type="entry name" value="GPS"/>
</dbReference>
<dbReference type="InterPro" id="IPR000832">
    <property type="entry name" value="GPCR_2_secretin-like"/>
</dbReference>
<dbReference type="InterPro" id="IPR016187">
    <property type="entry name" value="CTDL_fold"/>
</dbReference>
<dbReference type="PANTHER" id="PTHR47767">
    <property type="entry name" value="ADHESION G PROTEIN-COUPLED RECEPTOR G7"/>
    <property type="match status" value="1"/>
</dbReference>
<dbReference type="PROSITE" id="PS50835">
    <property type="entry name" value="IG_LIKE"/>
    <property type="match status" value="1"/>
</dbReference>
<dbReference type="GO" id="GO:0004930">
    <property type="term" value="F:G protein-coupled receptor activity"/>
    <property type="evidence" value="ECO:0007669"/>
    <property type="project" value="InterPro"/>
</dbReference>
<dbReference type="PROSITE" id="PS50261">
    <property type="entry name" value="G_PROTEIN_RECEP_F2_4"/>
    <property type="match status" value="1"/>
</dbReference>
<sequence length="1427" mass="163407">MLRRREGRSIGLLILCILIQNDCGNATTEWNEECYSNNVCYKLLEGGRKFAWAEAYDLCRKEKGYLLNETWIAMIEKAETFKIQKELVYDDDIWTSLRLINGYIQEVSRHTNYAQSSNELWKTYPVWNKDMCVKLTRQTKLEAVECSTNLSVICTSDFEEINQPSVSDCDERLNPALTAKVSGRYINVRDGHLEISEEDEGNVIFVCGGLEGRSEIAWIKDGVYLNARNQTFEPSATVDPSTTSVHLYSMQGTYWCEENSPGCSRVYSSNKVNLIFERIITIHVTLEQNKNYVSFENEIAAEVDKFRSCDTKGKIGYDVRRRFTVNGSSAIATNDVNFYVPNDTACDVNFISNAVKHLPSSAVVDYGTSFPPVQQINHRVIRQSATEPCPRHFTLQEPYCVQVTKPAKWIEAYQDCFQTGLEKTPIDVESFWMNTTLLDNLMSSLERQRISYIWLAAERKLDGGPFYYSGPVTSDFNYNFTELTKYNISWIESYYSVNNDCLALNILHKTLHVLSCEENLNFVCLLPSEFWVRNIIVDTFHQCRENCSEYYGLEDGIQWGEAKENCRQSGGDLIHKKSGYFRNIVNGSNHGIITYYSGTHNIKKPASDSDWQRQFIQWIGDGSEEIRKVYLVYNGGFPLEQNDSPKAYECIRGIERTLPKLELELNEENYRIQLSGAEEASYMYGIRCYLNGKLIKSDELAHVKVRLNGYLFCELLTHLPVFLLKSNVVLVQLPRLMTFACQIFDSKQTYNFKVHDSSFYSKSVGSILYYEDLLNEEFKEYSISVSKISKNMTGINIDFHIDIFCDEDQLNELYENISTSSFPIGGEITLGTRTVTVLYVRSTKYCMEVNEIPHNISNCTTTATWPFTAIDNSSIQDNICANRKLKRTCMGNFITGAIWGQVTEITLPLHHERNLTTDSETDVLKAAKDLINETVSLIMADEIKSVESYNITSKFIGKFESLLAGKEVNGSYETENVAAHIFSTFLKNGIEGYIYNGNGEDQSIRAVETEEIGEDVTVAIYLKSNSIAAQENNASILISVFNKATVFPKYTNKFIRISPVVLISIADLTNVTFPFRILYEPEIEVRPNLDPICVFWNEETNMWDYNDSRHNGTNHELHECLYYHLSAFAMLLQIEDDETLDIVSRVGCCLSLICLFLVLLTFVMFRKWRSYLDSKIVASLSLSLFVMYLVFVTGFTQTSSKLVCISIAATLHYFILSSFCWMFVEAFHNYLKFVKVIGTYIPRFMWKASAGAWGFPFVPVISVLCYDYELYTNDKYCWVHKEAFSYGFLTPLCLICGGNVIVFLLIIISFTCARQKFESNQQQYSLLISKLRMSICIFVLLGLSWVFGFVRIVVPEIAFSYLFCITSTLQGFLIFLFFVVQERKAKGMWVSLICKWYGAVPQSWQDTHTNKTKTSVDLTLESAQSHR</sequence>
<dbReference type="Pfam" id="PF00002">
    <property type="entry name" value="7tm_2"/>
    <property type="match status" value="1"/>
</dbReference>
<dbReference type="Pfam" id="PF01825">
    <property type="entry name" value="GPS"/>
    <property type="match status" value="1"/>
</dbReference>
<dbReference type="eggNOG" id="KOG4193">
    <property type="taxonomic scope" value="Eukaryota"/>
</dbReference>
<keyword evidence="10" id="KW-0675">Receptor</keyword>
<dbReference type="SMART" id="SM00303">
    <property type="entry name" value="GPS"/>
    <property type="match status" value="1"/>
</dbReference>
<reference evidence="10 11" key="1">
    <citation type="journal article" date="2014" name="Nat. Commun.">
        <title>Molecular traces of alternative social organization in a termite genome.</title>
        <authorList>
            <person name="Terrapon N."/>
            <person name="Li C."/>
            <person name="Robertson H.M."/>
            <person name="Ji L."/>
            <person name="Meng X."/>
            <person name="Booth W."/>
            <person name="Chen Z."/>
            <person name="Childers C.P."/>
            <person name="Glastad K.M."/>
            <person name="Gokhale K."/>
            <person name="Gowin J."/>
            <person name="Gronenberg W."/>
            <person name="Hermansen R.A."/>
            <person name="Hu H."/>
            <person name="Hunt B.G."/>
            <person name="Huylmans A.K."/>
            <person name="Khalil S.M."/>
            <person name="Mitchell R.D."/>
            <person name="Munoz-Torres M.C."/>
            <person name="Mustard J.A."/>
            <person name="Pan H."/>
            <person name="Reese J.T."/>
            <person name="Scharf M.E."/>
            <person name="Sun F."/>
            <person name="Vogel H."/>
            <person name="Xiao J."/>
            <person name="Yang W."/>
            <person name="Yang Z."/>
            <person name="Yang Z."/>
            <person name="Zhou J."/>
            <person name="Zhu J."/>
            <person name="Brent C.S."/>
            <person name="Elsik C.G."/>
            <person name="Goodisman M.A."/>
            <person name="Liberles D.A."/>
            <person name="Roe R.M."/>
            <person name="Vargo E.L."/>
            <person name="Vilcinskas A."/>
            <person name="Wang J."/>
            <person name="Bornberg-Bauer E."/>
            <person name="Korb J."/>
            <person name="Zhang G."/>
            <person name="Liebig J."/>
        </authorList>
    </citation>
    <scope>NUCLEOTIDE SEQUENCE [LARGE SCALE GENOMIC DNA]</scope>
    <source>
        <tissue evidence="10">Whole organism</tissue>
    </source>
</reference>
<keyword evidence="6" id="KW-0732">Signal</keyword>
<feature type="transmembrane region" description="Helical" evidence="5">
    <location>
        <begin position="1284"/>
        <end position="1310"/>
    </location>
</feature>
<accession>A0A067R431</accession>
<dbReference type="InterPro" id="IPR046338">
    <property type="entry name" value="GAIN_dom_sf"/>
</dbReference>
<feature type="transmembrane region" description="Helical" evidence="5">
    <location>
        <begin position="1177"/>
        <end position="1196"/>
    </location>
</feature>
<feature type="transmembrane region" description="Helical" evidence="5">
    <location>
        <begin position="1244"/>
        <end position="1264"/>
    </location>
</feature>
<dbReference type="CDD" id="cd15040">
    <property type="entry name" value="7tmB2_Adhesion"/>
    <property type="match status" value="1"/>
</dbReference>
<dbReference type="EMBL" id="KK852908">
    <property type="protein sequence ID" value="KDR13957.1"/>
    <property type="molecule type" value="Genomic_DNA"/>
</dbReference>
<evidence type="ECO:0000259" key="7">
    <source>
        <dbReference type="PROSITE" id="PS50041"/>
    </source>
</evidence>
<proteinExistence type="predicted"/>
<feature type="transmembrane region" description="Helical" evidence="5">
    <location>
        <begin position="1202"/>
        <end position="1224"/>
    </location>
</feature>
<dbReference type="Gene3D" id="1.20.1070.10">
    <property type="entry name" value="Rhodopsin 7-helix transmembrane proteins"/>
    <property type="match status" value="1"/>
</dbReference>
<dbReference type="InParanoid" id="A0A067R431"/>
<evidence type="ECO:0000256" key="2">
    <source>
        <dbReference type="ARBA" id="ARBA00022692"/>
    </source>
</evidence>
<feature type="signal peptide" evidence="6">
    <location>
        <begin position="1"/>
        <end position="26"/>
    </location>
</feature>
<feature type="transmembrane region" description="Helical" evidence="5">
    <location>
        <begin position="1358"/>
        <end position="1380"/>
    </location>
</feature>
<feature type="domain" description="G-protein coupled receptors family 2 profile 2" evidence="8">
    <location>
        <begin position="1140"/>
        <end position="1382"/>
    </location>
</feature>
<evidence type="ECO:0000256" key="3">
    <source>
        <dbReference type="ARBA" id="ARBA00022989"/>
    </source>
</evidence>
<keyword evidence="2 5" id="KW-0812">Transmembrane</keyword>
<name>A0A067R431_ZOONE</name>
<organism evidence="10 11">
    <name type="scientific">Zootermopsis nevadensis</name>
    <name type="common">Dampwood termite</name>
    <dbReference type="NCBI Taxonomy" id="136037"/>
    <lineage>
        <taxon>Eukaryota</taxon>
        <taxon>Metazoa</taxon>
        <taxon>Ecdysozoa</taxon>
        <taxon>Arthropoda</taxon>
        <taxon>Hexapoda</taxon>
        <taxon>Insecta</taxon>
        <taxon>Pterygota</taxon>
        <taxon>Neoptera</taxon>
        <taxon>Polyneoptera</taxon>
        <taxon>Dictyoptera</taxon>
        <taxon>Blattodea</taxon>
        <taxon>Blattoidea</taxon>
        <taxon>Termitoidae</taxon>
        <taxon>Termopsidae</taxon>
        <taxon>Zootermopsis</taxon>
    </lineage>
</organism>
<dbReference type="InterPro" id="IPR001304">
    <property type="entry name" value="C-type_lectin-like"/>
</dbReference>
<feature type="transmembrane region" description="Helical" evidence="5">
    <location>
        <begin position="1142"/>
        <end position="1165"/>
    </location>
</feature>
<dbReference type="InterPro" id="IPR053066">
    <property type="entry name" value="ADGR_G7"/>
</dbReference>
<dbReference type="STRING" id="136037.A0A067R431"/>
<dbReference type="InterPro" id="IPR017981">
    <property type="entry name" value="GPCR_2-like_7TM"/>
</dbReference>
<evidence type="ECO:0000256" key="1">
    <source>
        <dbReference type="ARBA" id="ARBA00004141"/>
    </source>
</evidence>
<dbReference type="Gene3D" id="2.60.220.50">
    <property type="match status" value="1"/>
</dbReference>
<evidence type="ECO:0000256" key="5">
    <source>
        <dbReference type="SAM" id="Phobius"/>
    </source>
</evidence>